<keyword evidence="1" id="KW-0732">Signal</keyword>
<protein>
    <recommendedName>
        <fullName evidence="5">Polyhydroxybutyrate depolymerase</fullName>
    </recommendedName>
</protein>
<accession>A0A7H0IQS1</accession>
<name>A0A7H0IQS1_9ACTN</name>
<dbReference type="EMBL" id="CP060828">
    <property type="protein sequence ID" value="QNP75137.1"/>
    <property type="molecule type" value="Genomic_DNA"/>
</dbReference>
<proteinExistence type="predicted"/>
<dbReference type="GO" id="GO:0016787">
    <property type="term" value="F:hydrolase activity"/>
    <property type="evidence" value="ECO:0007669"/>
    <property type="project" value="UniProtKB-KW"/>
</dbReference>
<dbReference type="InterPro" id="IPR050955">
    <property type="entry name" value="Plant_Biomass_Hydrol_Est"/>
</dbReference>
<evidence type="ECO:0000313" key="4">
    <source>
        <dbReference type="Proteomes" id="UP000516052"/>
    </source>
</evidence>
<sequence>MRRRGFWFAAGRASGVKGPVRRTVRATTRRRGLSPRLTLTVPVHVPRGCTGRRDVPLVLNLHGSGSNGRKQLTAGGLDETADRHGFLAAAPDGGVRRPGTPDGCTRVIPGAPDTSGQYPSPDVGFLADTIEAMSARLRAADDRVHATGFSGGAR</sequence>
<dbReference type="KEGG" id="sroi:IAG44_40855"/>
<evidence type="ECO:0000256" key="2">
    <source>
        <dbReference type="ARBA" id="ARBA00022801"/>
    </source>
</evidence>
<gene>
    <name evidence="3" type="ORF">IAG44_40855</name>
</gene>
<dbReference type="InterPro" id="IPR029058">
    <property type="entry name" value="AB_hydrolase_fold"/>
</dbReference>
<dbReference type="PANTHER" id="PTHR43037">
    <property type="entry name" value="UNNAMED PRODUCT-RELATED"/>
    <property type="match status" value="1"/>
</dbReference>
<evidence type="ECO:0000313" key="3">
    <source>
        <dbReference type="EMBL" id="QNP75137.1"/>
    </source>
</evidence>
<keyword evidence="4" id="KW-1185">Reference proteome</keyword>
<evidence type="ECO:0000256" key="1">
    <source>
        <dbReference type="ARBA" id="ARBA00022729"/>
    </source>
</evidence>
<dbReference type="Gene3D" id="3.40.50.1820">
    <property type="entry name" value="alpha/beta hydrolase"/>
    <property type="match status" value="1"/>
</dbReference>
<dbReference type="Proteomes" id="UP000516052">
    <property type="component" value="Chromosome"/>
</dbReference>
<reference evidence="3 4" key="1">
    <citation type="submission" date="2020-08" db="EMBL/GenBank/DDBJ databases">
        <title>A novel species.</title>
        <authorList>
            <person name="Gao J."/>
        </authorList>
    </citation>
    <scope>NUCLEOTIDE SEQUENCE [LARGE SCALE GENOMIC DNA]</scope>
    <source>
        <strain evidence="3 4">CRXT-G-22</strain>
    </source>
</reference>
<dbReference type="RefSeq" id="WP_187752058.1">
    <property type="nucleotide sequence ID" value="NZ_CP060828.1"/>
</dbReference>
<dbReference type="PANTHER" id="PTHR43037:SF5">
    <property type="entry name" value="FERULOYL ESTERASE"/>
    <property type="match status" value="1"/>
</dbReference>
<dbReference type="SUPFAM" id="SSF53474">
    <property type="entry name" value="alpha/beta-Hydrolases"/>
    <property type="match status" value="1"/>
</dbReference>
<organism evidence="3 4">
    <name type="scientific">Streptomyces roseirectus</name>
    <dbReference type="NCBI Taxonomy" id="2768066"/>
    <lineage>
        <taxon>Bacteria</taxon>
        <taxon>Bacillati</taxon>
        <taxon>Actinomycetota</taxon>
        <taxon>Actinomycetes</taxon>
        <taxon>Kitasatosporales</taxon>
        <taxon>Streptomycetaceae</taxon>
        <taxon>Streptomyces</taxon>
    </lineage>
</organism>
<evidence type="ECO:0008006" key="5">
    <source>
        <dbReference type="Google" id="ProtNLM"/>
    </source>
</evidence>
<dbReference type="AlphaFoldDB" id="A0A7H0IQS1"/>
<keyword evidence="2" id="KW-0378">Hydrolase</keyword>